<dbReference type="Gene3D" id="3.40.390.10">
    <property type="entry name" value="Collagenase (Catalytic Domain)"/>
    <property type="match status" value="1"/>
</dbReference>
<dbReference type="Pfam" id="PF13583">
    <property type="entry name" value="Reprolysin_4"/>
    <property type="match status" value="1"/>
</dbReference>
<evidence type="ECO:0000313" key="3">
    <source>
        <dbReference type="EMBL" id="VXA85814.1"/>
    </source>
</evidence>
<keyword evidence="1" id="KW-0472">Membrane</keyword>
<protein>
    <recommendedName>
        <fullName evidence="5">Peptidase M12B domain-containing protein</fullName>
    </recommendedName>
</protein>
<dbReference type="InterPro" id="IPR024079">
    <property type="entry name" value="MetalloPept_cat_dom_sf"/>
</dbReference>
<dbReference type="SUPFAM" id="SSF55486">
    <property type="entry name" value="Metalloproteases ('zincins'), catalytic domain"/>
    <property type="match status" value="1"/>
</dbReference>
<evidence type="ECO:0000256" key="2">
    <source>
        <dbReference type="SAM" id="SignalP"/>
    </source>
</evidence>
<evidence type="ECO:0008006" key="5">
    <source>
        <dbReference type="Google" id="ProtNLM"/>
    </source>
</evidence>
<evidence type="ECO:0000313" key="4">
    <source>
        <dbReference type="Proteomes" id="UP000439123"/>
    </source>
</evidence>
<keyword evidence="2" id="KW-0732">Signal</keyword>
<feature type="chain" id="PRO_5024863111" description="Peptidase M12B domain-containing protein" evidence="2">
    <location>
        <begin position="23"/>
        <end position="729"/>
    </location>
</feature>
<feature type="signal peptide" evidence="2">
    <location>
        <begin position="1"/>
        <end position="22"/>
    </location>
</feature>
<accession>A0A653L4I5</accession>
<keyword evidence="1" id="KW-1133">Transmembrane helix</keyword>
<reference evidence="3 4" key="1">
    <citation type="submission" date="2019-10" db="EMBL/GenBank/DDBJ databases">
        <authorList>
            <person name="Karimi E."/>
        </authorList>
    </citation>
    <scope>NUCLEOTIDE SEQUENCE [LARGE SCALE GENOMIC DNA]</scope>
    <source>
        <strain evidence="3">Aeromonas sp. 8C</strain>
    </source>
</reference>
<dbReference type="EMBL" id="CABWLC010000012">
    <property type="protein sequence ID" value="VXA85814.1"/>
    <property type="molecule type" value="Genomic_DNA"/>
</dbReference>
<evidence type="ECO:0000256" key="1">
    <source>
        <dbReference type="SAM" id="Phobius"/>
    </source>
</evidence>
<dbReference type="Proteomes" id="UP000439123">
    <property type="component" value="Unassembled WGS sequence"/>
</dbReference>
<dbReference type="RefSeq" id="WP_159157329.1">
    <property type="nucleotide sequence ID" value="NZ_LR732798.1"/>
</dbReference>
<keyword evidence="1" id="KW-0812">Transmembrane</keyword>
<feature type="transmembrane region" description="Helical" evidence="1">
    <location>
        <begin position="701"/>
        <end position="721"/>
    </location>
</feature>
<gene>
    <name evidence="3" type="ORF">AERO8C_20674</name>
</gene>
<organism evidence="3 4">
    <name type="scientific">Aeromonas veronii</name>
    <dbReference type="NCBI Taxonomy" id="654"/>
    <lineage>
        <taxon>Bacteria</taxon>
        <taxon>Pseudomonadati</taxon>
        <taxon>Pseudomonadota</taxon>
        <taxon>Gammaproteobacteria</taxon>
        <taxon>Aeromonadales</taxon>
        <taxon>Aeromonadaceae</taxon>
        <taxon>Aeromonas</taxon>
    </lineage>
</organism>
<dbReference type="GO" id="GO:0008237">
    <property type="term" value="F:metallopeptidase activity"/>
    <property type="evidence" value="ECO:0007669"/>
    <property type="project" value="InterPro"/>
</dbReference>
<dbReference type="AlphaFoldDB" id="A0A653L4I5"/>
<proteinExistence type="predicted"/>
<sequence>MMKFTIKAISVVIAMSANIALASPWHMVEAHNRQAADTVTTSAYTSFKVDEEFIQNLRAGDTLITLPLPNGGMVQFEVQPSSVLPPALAAKYPDIMTFKGHEVGNENNTGSFDISPRGFNGMFMHQGEQVFIDVQRSGLYSVYYKKNVKPRKNGHHEELMQNNTSEYESEKKRLLLDSATKQAAQKYNFPGIKTYRIAISTTGEYTTSFHGKIGALSSIVTLLARVNEIYERDLGIKFILADGNDNIIFDDPDTDLFFNGTNKDRTFTTPTIDRDDAHRNELVQLLAQRETDPAKKLGEFDIGHVLTTTNYSGLAWGTLCAAPNLDYFGNKSLGRNLRSNAMSGAGNGSSGAGIAEIDAMFVDTFAHEVGHQLGAEHIFNVDQGGRVANSAWEVGSGATIMGYPGRVGMGSQNLQSKTTGYFHSKSIEQMLAVLASRPDNCGVVEPMFKQDIDVNISPASQSKVIPVRTAFSLTGIGSGEDGMTFTWEQVDLGRATEGASDIYYGKLSDGPLYRFVAPTTSPERHFPSLATQLRGYERFMLQQPELIKDEEKGDPWVNVPRTLNFRLVARDGKGGGAYDETSVEVVDTGSQTFKILPAPDQRILVGSPTTVNWQVAGTDGGRINCQRVDISYSNDEGKSWQPLVNGVNNNGAHEVTIPANAGSAVRLKLACSDNIFYAITPKLATKSSDTPAPQPESNGGGGGGGSTGLFALLGLGIAALLRRREIMSY</sequence>
<name>A0A653L4I5_AERVE</name>